<evidence type="ECO:0000259" key="2">
    <source>
        <dbReference type="Pfam" id="PF00535"/>
    </source>
</evidence>
<dbReference type="Gene3D" id="3.90.550.10">
    <property type="entry name" value="Spore Coat Polysaccharide Biosynthesis Protein SpsA, Chain A"/>
    <property type="match status" value="1"/>
</dbReference>
<keyword evidence="1" id="KW-1133">Transmembrane helix</keyword>
<feature type="domain" description="Glycosyltransferase 2-like" evidence="2">
    <location>
        <begin position="6"/>
        <end position="158"/>
    </location>
</feature>
<keyword evidence="1" id="KW-0472">Membrane</keyword>
<name>A0A9D1T2Y9_9BACT</name>
<dbReference type="Proteomes" id="UP000886845">
    <property type="component" value="Unassembled WGS sequence"/>
</dbReference>
<reference evidence="3" key="1">
    <citation type="submission" date="2020-10" db="EMBL/GenBank/DDBJ databases">
        <authorList>
            <person name="Gilroy R."/>
        </authorList>
    </citation>
    <scope>NUCLEOTIDE SEQUENCE</scope>
    <source>
        <strain evidence="3">35461</strain>
    </source>
</reference>
<organism evidence="3 4">
    <name type="scientific">Candidatus Spyradenecus faecavium</name>
    <dbReference type="NCBI Taxonomy" id="2840947"/>
    <lineage>
        <taxon>Bacteria</taxon>
        <taxon>Pseudomonadati</taxon>
        <taxon>Lentisphaerota</taxon>
        <taxon>Lentisphaeria</taxon>
        <taxon>Lentisphaerales</taxon>
        <taxon>Lentisphaeraceae</taxon>
        <taxon>Lentisphaeraceae incertae sedis</taxon>
        <taxon>Candidatus Spyradenecus</taxon>
    </lineage>
</organism>
<dbReference type="SUPFAM" id="SSF53448">
    <property type="entry name" value="Nucleotide-diphospho-sugar transferases"/>
    <property type="match status" value="1"/>
</dbReference>
<dbReference type="PANTHER" id="PTHR48090">
    <property type="entry name" value="UNDECAPRENYL-PHOSPHATE 4-DEOXY-4-FORMAMIDO-L-ARABINOSE TRANSFERASE-RELATED"/>
    <property type="match status" value="1"/>
</dbReference>
<comment type="caution">
    <text evidence="3">The sequence shown here is derived from an EMBL/GenBank/DDBJ whole genome shotgun (WGS) entry which is preliminary data.</text>
</comment>
<dbReference type="InterPro" id="IPR001173">
    <property type="entry name" value="Glyco_trans_2-like"/>
</dbReference>
<dbReference type="EMBL" id="DVOR01000233">
    <property type="protein sequence ID" value="HIV09925.1"/>
    <property type="molecule type" value="Genomic_DNA"/>
</dbReference>
<feature type="transmembrane region" description="Helical" evidence="1">
    <location>
        <begin position="266"/>
        <end position="288"/>
    </location>
</feature>
<evidence type="ECO:0000313" key="4">
    <source>
        <dbReference type="Proteomes" id="UP000886845"/>
    </source>
</evidence>
<evidence type="ECO:0000313" key="3">
    <source>
        <dbReference type="EMBL" id="HIV09925.1"/>
    </source>
</evidence>
<protein>
    <submittedName>
        <fullName evidence="3">Glycosyltransferase</fullName>
    </submittedName>
</protein>
<dbReference type="Pfam" id="PF00535">
    <property type="entry name" value="Glycos_transf_2"/>
    <property type="match status" value="1"/>
</dbReference>
<reference evidence="3" key="2">
    <citation type="journal article" date="2021" name="PeerJ">
        <title>Extensive microbial diversity within the chicken gut microbiome revealed by metagenomics and culture.</title>
        <authorList>
            <person name="Gilroy R."/>
            <person name="Ravi A."/>
            <person name="Getino M."/>
            <person name="Pursley I."/>
            <person name="Horton D.L."/>
            <person name="Alikhan N.F."/>
            <person name="Baker D."/>
            <person name="Gharbi K."/>
            <person name="Hall N."/>
            <person name="Watson M."/>
            <person name="Adriaenssens E.M."/>
            <person name="Foster-Nyarko E."/>
            <person name="Jarju S."/>
            <person name="Secka A."/>
            <person name="Antonio M."/>
            <person name="Oren A."/>
            <person name="Chaudhuri R.R."/>
            <person name="La Ragione R."/>
            <person name="Hildebrand F."/>
            <person name="Pallen M.J."/>
        </authorList>
    </citation>
    <scope>NUCLEOTIDE SEQUENCE</scope>
    <source>
        <strain evidence="3">35461</strain>
    </source>
</reference>
<accession>A0A9D1T2Y9</accession>
<dbReference type="CDD" id="cd04179">
    <property type="entry name" value="DPM_DPG-synthase_like"/>
    <property type="match status" value="1"/>
</dbReference>
<sequence length="311" mass="34886">MPKIAVLLPCYNESLTIEKVVKDFRAQLPDADIWVYDNNSTDGSGDLARAAGAKVRHVRQQGKGHVVRRMFQEVEADVYVMVDADDTYPADEVQKLIQPIVDGEADMVNGDRLSSTYMTENKRPGHNFGNTLVCTLIRVLWGQRVHDVMTGYRAFSRLFVKSCPVLANGFEIETEMTLHTIDKRMSLVEVPVQYRDRPAGSYSKLNTVSDGFRVLFTIFNLFRFYRPELFFGTVGLVLLLIAAGLFLPVLVDYFQTGLVPRVPTQIFSGFVAIAGLLSFGVGLILGACKKQSDQMFEIIVSQERGRETLRS</sequence>
<dbReference type="AlphaFoldDB" id="A0A9D1T2Y9"/>
<dbReference type="InterPro" id="IPR050256">
    <property type="entry name" value="Glycosyltransferase_2"/>
</dbReference>
<proteinExistence type="predicted"/>
<dbReference type="InterPro" id="IPR029044">
    <property type="entry name" value="Nucleotide-diphossugar_trans"/>
</dbReference>
<gene>
    <name evidence="3" type="ORF">IAC79_07425</name>
</gene>
<evidence type="ECO:0000256" key="1">
    <source>
        <dbReference type="SAM" id="Phobius"/>
    </source>
</evidence>
<feature type="transmembrane region" description="Helical" evidence="1">
    <location>
        <begin position="229"/>
        <end position="254"/>
    </location>
</feature>
<dbReference type="PANTHER" id="PTHR48090:SF7">
    <property type="entry name" value="RFBJ PROTEIN"/>
    <property type="match status" value="1"/>
</dbReference>
<keyword evidence="1" id="KW-0812">Transmembrane</keyword>